<reference evidence="1" key="1">
    <citation type="submission" date="2023-04" db="EMBL/GenBank/DDBJ databases">
        <title>Aspergillus oryzae NBRC 4228.</title>
        <authorList>
            <person name="Ichikawa N."/>
            <person name="Sato H."/>
            <person name="Tonouchi N."/>
        </authorList>
    </citation>
    <scope>NUCLEOTIDE SEQUENCE</scope>
    <source>
        <strain evidence="1">NBRC 4228</strain>
    </source>
</reference>
<gene>
    <name evidence="1" type="ORF">Aory04_001280400</name>
</gene>
<proteinExistence type="predicted"/>
<comment type="caution">
    <text evidence="1">The sequence shown here is derived from an EMBL/GenBank/DDBJ whole genome shotgun (WGS) entry which is preliminary data.</text>
</comment>
<dbReference type="AlphaFoldDB" id="A0AAN4Z0H0"/>
<protein>
    <submittedName>
        <fullName evidence="1">Unnamed protein product</fullName>
    </submittedName>
</protein>
<dbReference type="Proteomes" id="UP001165205">
    <property type="component" value="Unassembled WGS sequence"/>
</dbReference>
<dbReference type="EMBL" id="BSYA01000273">
    <property type="protein sequence ID" value="GMG38047.1"/>
    <property type="molecule type" value="Genomic_DNA"/>
</dbReference>
<organism evidence="1 2">
    <name type="scientific">Aspergillus oryzae</name>
    <name type="common">Yellow koji mold</name>
    <dbReference type="NCBI Taxonomy" id="5062"/>
    <lineage>
        <taxon>Eukaryota</taxon>
        <taxon>Fungi</taxon>
        <taxon>Dikarya</taxon>
        <taxon>Ascomycota</taxon>
        <taxon>Pezizomycotina</taxon>
        <taxon>Eurotiomycetes</taxon>
        <taxon>Eurotiomycetidae</taxon>
        <taxon>Eurotiales</taxon>
        <taxon>Aspergillaceae</taxon>
        <taxon>Aspergillus</taxon>
        <taxon>Aspergillus subgen. Circumdati</taxon>
    </lineage>
</organism>
<accession>A0AAN4Z0H0</accession>
<evidence type="ECO:0000313" key="1">
    <source>
        <dbReference type="EMBL" id="GMG38047.1"/>
    </source>
</evidence>
<sequence>MGETYTTVSTVGASAALGGLVDLDVLDNEVASVKTLGVGVGLSVLQEVDEELGGLLGPASLANTELLACRILLANAVPYVPRQTLWSISQHTPPKSHHSQNPSSFLPYLAQIQTSHKPSRTIIHHM</sequence>
<evidence type="ECO:0000313" key="2">
    <source>
        <dbReference type="Proteomes" id="UP001165205"/>
    </source>
</evidence>
<name>A0AAN4Z0H0_ASPOZ</name>